<comment type="caution">
    <text evidence="1">The sequence shown here is derived from an EMBL/GenBank/DDBJ whole genome shotgun (WGS) entry which is preliminary data.</text>
</comment>
<keyword evidence="2" id="KW-1185">Reference proteome</keyword>
<organism evidence="1 2">
    <name type="scientific">Schistosoma japonicum</name>
    <name type="common">Blood fluke</name>
    <dbReference type="NCBI Taxonomy" id="6182"/>
    <lineage>
        <taxon>Eukaryota</taxon>
        <taxon>Metazoa</taxon>
        <taxon>Spiralia</taxon>
        <taxon>Lophotrochozoa</taxon>
        <taxon>Platyhelminthes</taxon>
        <taxon>Trematoda</taxon>
        <taxon>Digenea</taxon>
        <taxon>Strigeidida</taxon>
        <taxon>Schistosomatoidea</taxon>
        <taxon>Schistosomatidae</taxon>
        <taxon>Schistosoma</taxon>
    </lineage>
</organism>
<dbReference type="EMBL" id="SKCS01000610">
    <property type="protein sequence ID" value="TNN05082.1"/>
    <property type="molecule type" value="Genomic_DNA"/>
</dbReference>
<accession>A0A4Z2CLI8</accession>
<sequence length="124" mass="14182">MVKGSNLQTVSNRRNKTLLEKFFKLLKYFGLNTCQLNVRIHFGGVDEDCTNCCISKNISNSSVICETGELRIGFDEVIHHKSTDLANYLHKQQQRHHHDRIVMEGFQSKEISQVGLSLGTFSRL</sequence>
<dbReference type="AlphaFoldDB" id="A0A4Z2CLI8"/>
<gene>
    <name evidence="1" type="ORF">EWB00_009711</name>
</gene>
<protein>
    <submittedName>
        <fullName evidence="1">Uncharacterized protein</fullName>
    </submittedName>
</protein>
<name>A0A4Z2CLI8_SCHJA</name>
<evidence type="ECO:0000313" key="2">
    <source>
        <dbReference type="Proteomes" id="UP000311919"/>
    </source>
</evidence>
<evidence type="ECO:0000313" key="1">
    <source>
        <dbReference type="EMBL" id="TNN05082.1"/>
    </source>
</evidence>
<proteinExistence type="predicted"/>
<dbReference type="Proteomes" id="UP000311919">
    <property type="component" value="Unassembled WGS sequence"/>
</dbReference>
<reference evidence="1 2" key="1">
    <citation type="submission" date="2019-03" db="EMBL/GenBank/DDBJ databases">
        <title>An improved genome assembly of the fluke Schistosoma japonicum.</title>
        <authorList>
            <person name="Hu W."/>
            <person name="Luo F."/>
            <person name="Yin M."/>
            <person name="Mo X."/>
            <person name="Sun C."/>
            <person name="Wu Q."/>
            <person name="Zhu B."/>
            <person name="Xiang M."/>
            <person name="Wang J."/>
            <person name="Wang Y."/>
            <person name="Zhang T."/>
            <person name="Xu B."/>
            <person name="Zheng H."/>
            <person name="Feng Z."/>
        </authorList>
    </citation>
    <scope>NUCLEOTIDE SEQUENCE [LARGE SCALE GENOMIC DNA]</scope>
    <source>
        <strain evidence="1">HuSjv2</strain>
        <tissue evidence="1">Worms</tissue>
    </source>
</reference>